<keyword evidence="3" id="KW-0021">Allosteric enzyme</keyword>
<evidence type="ECO:0000256" key="1">
    <source>
        <dbReference type="ARBA" id="ARBA00010406"/>
    </source>
</evidence>
<reference evidence="12" key="1">
    <citation type="journal article" date="2017" name="Genome Announc.">
        <title>Twelve Complete Reference Genomes of Clinical Isolates in the Capnocytophaga Genus.</title>
        <authorList>
            <person name="Villarma A."/>
            <person name="Gulvik C.A."/>
            <person name="Rowe L.A."/>
            <person name="Sheth M."/>
            <person name="Juieng P."/>
            <person name="Nicholson A.C."/>
            <person name="Loparev V.N."/>
            <person name="McQuiston J.R."/>
        </authorList>
    </citation>
    <scope>NUCLEOTIDE SEQUENCE</scope>
    <source>
        <strain evidence="12">H6253</strain>
    </source>
</reference>
<organism evidence="12 14">
    <name type="scientific">Capnocytophaga leadbetteri</name>
    <dbReference type="NCBI Taxonomy" id="327575"/>
    <lineage>
        <taxon>Bacteria</taxon>
        <taxon>Pseudomonadati</taxon>
        <taxon>Bacteroidota</taxon>
        <taxon>Flavobacteriia</taxon>
        <taxon>Flavobacteriales</taxon>
        <taxon>Flavobacteriaceae</taxon>
        <taxon>Capnocytophaga</taxon>
    </lineage>
</organism>
<comment type="function">
    <text evidence="10">Provides the precursors necessary for DNA synthesis. Catalyzes the biosynthesis of deoxyribonucleotides from the corresponding ribonucleotides.</text>
</comment>
<keyword evidence="5 9" id="KW-0067">ATP-binding</keyword>
<evidence type="ECO:0000256" key="6">
    <source>
        <dbReference type="ARBA" id="ARBA00023002"/>
    </source>
</evidence>
<dbReference type="PROSITE" id="PS51161">
    <property type="entry name" value="ATP_CONE"/>
    <property type="match status" value="1"/>
</dbReference>
<dbReference type="GO" id="GO:0004748">
    <property type="term" value="F:ribonucleoside-diphosphate reductase activity, thioredoxin disulfide as acceptor"/>
    <property type="evidence" value="ECO:0007669"/>
    <property type="project" value="UniProtKB-EC"/>
</dbReference>
<gene>
    <name evidence="12" type="ORF">CGC53_00080</name>
    <name evidence="13" type="ORF">CGC53_04555</name>
</gene>
<evidence type="ECO:0000256" key="7">
    <source>
        <dbReference type="ARBA" id="ARBA00023116"/>
    </source>
</evidence>
<dbReference type="GO" id="GO:0005971">
    <property type="term" value="C:ribonucleoside-diphosphate reductase complex"/>
    <property type="evidence" value="ECO:0007669"/>
    <property type="project" value="TreeGrafter"/>
</dbReference>
<name>A0A250F6U4_9FLAO</name>
<dbReference type="Pfam" id="PF02867">
    <property type="entry name" value="Ribonuc_red_lgC"/>
    <property type="match status" value="1"/>
</dbReference>
<dbReference type="EMBL" id="CP022384">
    <property type="protein sequence ID" value="ATA81672.1"/>
    <property type="molecule type" value="Genomic_DNA"/>
</dbReference>
<evidence type="ECO:0000256" key="5">
    <source>
        <dbReference type="ARBA" id="ARBA00022840"/>
    </source>
</evidence>
<dbReference type="KEGG" id="clk:CGC53_00080"/>
<evidence type="ECO:0000256" key="8">
    <source>
        <dbReference type="ARBA" id="ARBA00047754"/>
    </source>
</evidence>
<sequence length="777" mass="88012">MFVIKRNGKKEAVHFDKITARIHKLIYGLSISEKDVIEIAKKVIQGIYDNITTTELDNLAAETAAAQTTIHPDFSVLAARIAVSNLHKNTLKSFSKTAQLLYEYTDPITQTHAPLISEEIYKIIRKNADELDSSVIYDRDYNFDYFGFKTLERSYLIRTNGKVTERPQHLFMRVALGIHKEDIQAAIETYNLMSEKWFIHATPTLFNAGTPKPQMSSCFLLSMTEDSIAGIFDTLKRCALISQSAGGIGVSIHNIRSTGSYIKGTGGISNGIIPMLRVFNDTARYVDQGGGKRKGAIAVYIEPWHLDIFDFIDIRKNHGKEEMRARDLFPALWIPDLFMQRVEADQMWSLFDPNEAQGLYEVYGEKFNELYTTYENEGKFRKQIKARELWTAILEAQIETGTPYMCYKDAVNEKSNQKNIGTIRSSNLCTEIMEYTNADEVAVCNLASLALPRYVSSGGFDFQKLYEVTKIVTRNLNKIIDGNYYPIPETKTSNDRHRPIGLGVQGLADVFLLLRLPFESPEARRLNKDIFETIYFASMEASMDLAKEQGAYSSFAGSPLSEGKFQFDLWQVVPSDRWDWEKLRQEVMTHGVRNSLLLAPMPTASTSQILGNNECFEPYTSNIYNRRVLSGEFVVVNKFLLKDLIELGLWNPTMKNKLIAENGSVQNIPEIPTELKELYKTVWEIKQKTIIDMAAERGAFICQSQSLNLFMAEPNLAKLTSMHFHAWKSGLKTGMYYLRTKAAVDAIKFTVDTQLLLGQSQVACSLDNPEECLACGS</sequence>
<dbReference type="Gene3D" id="3.20.70.20">
    <property type="match status" value="1"/>
</dbReference>
<keyword evidence="6 10" id="KW-0560">Oxidoreductase</keyword>
<dbReference type="EMBL" id="CP022384">
    <property type="protein sequence ID" value="ATA80862.1"/>
    <property type="molecule type" value="Genomic_DNA"/>
</dbReference>
<evidence type="ECO:0000259" key="11">
    <source>
        <dbReference type="PROSITE" id="PS51161"/>
    </source>
</evidence>
<dbReference type="Pfam" id="PF00317">
    <property type="entry name" value="Ribonuc_red_lgN"/>
    <property type="match status" value="1"/>
</dbReference>
<evidence type="ECO:0000313" key="14">
    <source>
        <dbReference type="Proteomes" id="UP000217276"/>
    </source>
</evidence>
<dbReference type="KEGG" id="clk:CGC53_04555"/>
<dbReference type="Pfam" id="PF03477">
    <property type="entry name" value="ATP-cone"/>
    <property type="match status" value="1"/>
</dbReference>
<dbReference type="PRINTS" id="PR01183">
    <property type="entry name" value="RIBORDTASEM1"/>
</dbReference>
<evidence type="ECO:0000256" key="9">
    <source>
        <dbReference type="PROSITE-ProRule" id="PRU00492"/>
    </source>
</evidence>
<dbReference type="RefSeq" id="WP_095912811.1">
    <property type="nucleotide sequence ID" value="NZ_CP022384.1"/>
</dbReference>
<feature type="domain" description="ATP-cone" evidence="11">
    <location>
        <begin position="1"/>
        <end position="92"/>
    </location>
</feature>
<evidence type="ECO:0000256" key="4">
    <source>
        <dbReference type="ARBA" id="ARBA00022741"/>
    </source>
</evidence>
<comment type="similarity">
    <text evidence="1 10">Belongs to the ribonucleoside diphosphate reductase large chain family.</text>
</comment>
<protein>
    <recommendedName>
        <fullName evidence="2 10">Ribonucleoside-diphosphate reductase</fullName>
        <ecNumber evidence="2 10">1.17.4.1</ecNumber>
    </recommendedName>
</protein>
<evidence type="ECO:0000313" key="12">
    <source>
        <dbReference type="EMBL" id="ATA80862.1"/>
    </source>
</evidence>
<dbReference type="CDD" id="cd01679">
    <property type="entry name" value="RNR_I"/>
    <property type="match status" value="1"/>
</dbReference>
<dbReference type="AlphaFoldDB" id="A0A250F6U4"/>
<dbReference type="InterPro" id="IPR013509">
    <property type="entry name" value="RNR_lsu_N"/>
</dbReference>
<dbReference type="SUPFAM" id="SSF51998">
    <property type="entry name" value="PFL-like glycyl radical enzymes"/>
    <property type="match status" value="1"/>
</dbReference>
<reference evidence="14" key="2">
    <citation type="submission" date="2017-06" db="EMBL/GenBank/DDBJ databases">
        <title>Capnocytophaga spp. assemblies.</title>
        <authorList>
            <person name="Gulvik C.A."/>
        </authorList>
    </citation>
    <scope>NUCLEOTIDE SEQUENCE [LARGE SCALE GENOMIC DNA]</scope>
    <source>
        <strain evidence="14">H6253</strain>
    </source>
</reference>
<dbReference type="SUPFAM" id="SSF48168">
    <property type="entry name" value="R1 subunit of ribonucleotide reductase, N-terminal domain"/>
    <property type="match status" value="1"/>
</dbReference>
<evidence type="ECO:0000313" key="13">
    <source>
        <dbReference type="EMBL" id="ATA81672.1"/>
    </source>
</evidence>
<proteinExistence type="inferred from homology"/>
<dbReference type="PANTHER" id="PTHR11573:SF6">
    <property type="entry name" value="RIBONUCLEOSIDE-DIPHOSPHATE REDUCTASE LARGE SUBUNIT"/>
    <property type="match status" value="1"/>
</dbReference>
<evidence type="ECO:0000256" key="10">
    <source>
        <dbReference type="RuleBase" id="RU003410"/>
    </source>
</evidence>
<keyword evidence="14" id="KW-1185">Reference proteome</keyword>
<evidence type="ECO:0000256" key="3">
    <source>
        <dbReference type="ARBA" id="ARBA00022533"/>
    </source>
</evidence>
<dbReference type="InterPro" id="IPR008926">
    <property type="entry name" value="RNR_R1-su_N"/>
</dbReference>
<keyword evidence="4 9" id="KW-0547">Nucleotide-binding</keyword>
<dbReference type="Proteomes" id="UP000217276">
    <property type="component" value="Chromosome"/>
</dbReference>
<dbReference type="InterPro" id="IPR005144">
    <property type="entry name" value="ATP-cone_dom"/>
</dbReference>
<dbReference type="NCBIfam" id="TIGR02506">
    <property type="entry name" value="NrdE_NrdA"/>
    <property type="match status" value="1"/>
</dbReference>
<dbReference type="InterPro" id="IPR013346">
    <property type="entry name" value="NrdE_NrdA_C"/>
</dbReference>
<dbReference type="FunFam" id="3.20.70.20:FF:000010">
    <property type="entry name" value="Ribonucleoside-diphosphate reductase"/>
    <property type="match status" value="1"/>
</dbReference>
<evidence type="ECO:0000256" key="2">
    <source>
        <dbReference type="ARBA" id="ARBA00012274"/>
    </source>
</evidence>
<dbReference type="InterPro" id="IPR000788">
    <property type="entry name" value="RNR_lg_C"/>
</dbReference>
<dbReference type="InterPro" id="IPR039718">
    <property type="entry name" value="Rrm1"/>
</dbReference>
<dbReference type="UniPathway" id="UPA00326"/>
<dbReference type="EC" id="1.17.4.1" evidence="2 10"/>
<dbReference type="PROSITE" id="PS00089">
    <property type="entry name" value="RIBORED_LARGE"/>
    <property type="match status" value="1"/>
</dbReference>
<dbReference type="GO" id="GO:0009263">
    <property type="term" value="P:deoxyribonucleotide biosynthetic process"/>
    <property type="evidence" value="ECO:0007669"/>
    <property type="project" value="UniProtKB-KW"/>
</dbReference>
<keyword evidence="7 10" id="KW-0215">Deoxyribonucleotide synthesis</keyword>
<dbReference type="GO" id="GO:0005524">
    <property type="term" value="F:ATP binding"/>
    <property type="evidence" value="ECO:0007669"/>
    <property type="project" value="UniProtKB-UniRule"/>
</dbReference>
<accession>A0A250F6U4</accession>
<comment type="catalytic activity">
    <reaction evidence="8 10">
        <text>a 2'-deoxyribonucleoside 5'-diphosphate + [thioredoxin]-disulfide + H2O = a ribonucleoside 5'-diphosphate + [thioredoxin]-dithiol</text>
        <dbReference type="Rhea" id="RHEA:23252"/>
        <dbReference type="Rhea" id="RHEA-COMP:10698"/>
        <dbReference type="Rhea" id="RHEA-COMP:10700"/>
        <dbReference type="ChEBI" id="CHEBI:15377"/>
        <dbReference type="ChEBI" id="CHEBI:29950"/>
        <dbReference type="ChEBI" id="CHEBI:50058"/>
        <dbReference type="ChEBI" id="CHEBI:57930"/>
        <dbReference type="ChEBI" id="CHEBI:73316"/>
        <dbReference type="EC" id="1.17.4.1"/>
    </reaction>
</comment>
<dbReference type="PANTHER" id="PTHR11573">
    <property type="entry name" value="RIBONUCLEOSIDE-DIPHOSPHATE REDUCTASE LARGE CHAIN"/>
    <property type="match status" value="1"/>
</dbReference>